<evidence type="ECO:0000313" key="8">
    <source>
        <dbReference type="Proteomes" id="UP001219518"/>
    </source>
</evidence>
<accession>A0AAE1H6Y7</accession>
<keyword evidence="8" id="KW-1185">Reference proteome</keyword>
<dbReference type="InterPro" id="IPR013882">
    <property type="entry name" value="Ctp1_C"/>
</dbReference>
<feature type="compositionally biased region" description="Low complexity" evidence="4">
    <location>
        <begin position="29"/>
        <end position="41"/>
    </location>
</feature>
<feature type="domain" description="DNA endonuclease activator Ctp1 C-terminal" evidence="5">
    <location>
        <begin position="269"/>
        <end position="296"/>
    </location>
</feature>
<evidence type="ECO:0000256" key="3">
    <source>
        <dbReference type="ARBA" id="ARBA00023242"/>
    </source>
</evidence>
<keyword evidence="2" id="KW-0227">DNA damage</keyword>
<reference evidence="6" key="1">
    <citation type="submission" date="2021-07" db="EMBL/GenBank/DDBJ databases">
        <authorList>
            <person name="Catto M.A."/>
            <person name="Jacobson A."/>
            <person name="Kennedy G."/>
            <person name="Labadie P."/>
            <person name="Hunt B.G."/>
            <person name="Srinivasan R."/>
        </authorList>
    </citation>
    <scope>NUCLEOTIDE SEQUENCE</scope>
    <source>
        <strain evidence="6">PL_HMW_Pooled</strain>
        <tissue evidence="6">Head</tissue>
    </source>
</reference>
<name>A0AAE1H6Y7_9NEOP</name>
<evidence type="ECO:0000259" key="5">
    <source>
        <dbReference type="Pfam" id="PF08573"/>
    </source>
</evidence>
<evidence type="ECO:0000256" key="2">
    <source>
        <dbReference type="ARBA" id="ARBA00022763"/>
    </source>
</evidence>
<sequence>SSKCLCFEAVPDTGAVEELEEPVSRIKLSSDSGEKSPSSSSEENRSELVPDLGVEMIYFGIVLEQMTSGADHEQSHVTKCLSSSEPSDTGAEDLGDPASKTRLSSDSSGELLFSSSSEANRSGEEFWFGSNNETWNSALSMKPMGGSVNHKTLKTGKVQQLSLKDVLHQNEAIVPSVSSTASTLDFVSTASISNTTPTKSTPVLHDWQKANKLSTLISSYDRVPRNDEEPNYAYAHKPVRGLKRKGLPGHSCSKCDKYYKAANIDKGAIDKCSRHRSKYPRVPSPKGYWDLELPSSKWITALGSKPSPQKD</sequence>
<dbReference type="Pfam" id="PF08573">
    <property type="entry name" value="SAE2"/>
    <property type="match status" value="1"/>
</dbReference>
<dbReference type="EMBL" id="JAHWGI010000462">
    <property type="protein sequence ID" value="KAK3915774.1"/>
    <property type="molecule type" value="Genomic_DNA"/>
</dbReference>
<keyword evidence="3" id="KW-0539">Nucleus</keyword>
<dbReference type="AlphaFoldDB" id="A0AAE1H6Y7"/>
<gene>
    <name evidence="6" type="ORF">KUF71_005920</name>
    <name evidence="7" type="ORF">KUF71_026024</name>
</gene>
<comment type="subcellular location">
    <subcellularLocation>
        <location evidence="1">Nucleus</location>
    </subcellularLocation>
</comment>
<keyword evidence="6" id="KW-0255">Endonuclease</keyword>
<keyword evidence="6" id="KW-0378">Hydrolase</keyword>
<keyword evidence="6" id="KW-0540">Nuclease</keyword>
<feature type="compositionally biased region" description="Low complexity" evidence="4">
    <location>
        <begin position="104"/>
        <end position="115"/>
    </location>
</feature>
<evidence type="ECO:0000313" key="7">
    <source>
        <dbReference type="EMBL" id="KAK3917012.1"/>
    </source>
</evidence>
<dbReference type="EMBL" id="JAHWGI010000656">
    <property type="protein sequence ID" value="KAK3917012.1"/>
    <property type="molecule type" value="Genomic_DNA"/>
</dbReference>
<evidence type="ECO:0000256" key="1">
    <source>
        <dbReference type="ARBA" id="ARBA00004123"/>
    </source>
</evidence>
<feature type="non-terminal residue" evidence="6">
    <location>
        <position position="311"/>
    </location>
</feature>
<evidence type="ECO:0000313" key="6">
    <source>
        <dbReference type="EMBL" id="KAK3915774.1"/>
    </source>
</evidence>
<protein>
    <submittedName>
        <fullName evidence="6">DNA endonuclease RBBP8</fullName>
    </submittedName>
</protein>
<dbReference type="GO" id="GO:0006281">
    <property type="term" value="P:DNA repair"/>
    <property type="evidence" value="ECO:0007669"/>
    <property type="project" value="InterPro"/>
</dbReference>
<dbReference type="GO" id="GO:0004519">
    <property type="term" value="F:endonuclease activity"/>
    <property type="evidence" value="ECO:0007669"/>
    <property type="project" value="UniProtKB-KW"/>
</dbReference>
<comment type="caution">
    <text evidence="6">The sequence shown here is derived from an EMBL/GenBank/DDBJ whole genome shotgun (WGS) entry which is preliminary data.</text>
</comment>
<dbReference type="GO" id="GO:0005634">
    <property type="term" value="C:nucleus"/>
    <property type="evidence" value="ECO:0007669"/>
    <property type="project" value="UniProtKB-SubCell"/>
</dbReference>
<dbReference type="Proteomes" id="UP001219518">
    <property type="component" value="Unassembled WGS sequence"/>
</dbReference>
<proteinExistence type="predicted"/>
<evidence type="ECO:0000256" key="4">
    <source>
        <dbReference type="SAM" id="MobiDB-lite"/>
    </source>
</evidence>
<feature type="region of interest" description="Disordered" evidence="4">
    <location>
        <begin position="21"/>
        <end position="48"/>
    </location>
</feature>
<feature type="region of interest" description="Disordered" evidence="4">
    <location>
        <begin position="73"/>
        <end position="115"/>
    </location>
</feature>
<reference evidence="6" key="2">
    <citation type="journal article" date="2023" name="BMC Genomics">
        <title>Pest status, molecular evolution, and epigenetic factors derived from the genome assembly of Frankliniella fusca, a thysanopteran phytovirus vector.</title>
        <authorList>
            <person name="Catto M.A."/>
            <person name="Labadie P.E."/>
            <person name="Jacobson A.L."/>
            <person name="Kennedy G.G."/>
            <person name="Srinivasan R."/>
            <person name="Hunt B.G."/>
        </authorList>
    </citation>
    <scope>NUCLEOTIDE SEQUENCE</scope>
    <source>
        <strain evidence="6">PL_HMW_Pooled</strain>
    </source>
</reference>
<organism evidence="6 8">
    <name type="scientific">Frankliniella fusca</name>
    <dbReference type="NCBI Taxonomy" id="407009"/>
    <lineage>
        <taxon>Eukaryota</taxon>
        <taxon>Metazoa</taxon>
        <taxon>Ecdysozoa</taxon>
        <taxon>Arthropoda</taxon>
        <taxon>Hexapoda</taxon>
        <taxon>Insecta</taxon>
        <taxon>Pterygota</taxon>
        <taxon>Neoptera</taxon>
        <taxon>Paraneoptera</taxon>
        <taxon>Thysanoptera</taxon>
        <taxon>Terebrantia</taxon>
        <taxon>Thripoidea</taxon>
        <taxon>Thripidae</taxon>
        <taxon>Frankliniella</taxon>
    </lineage>
</organism>